<dbReference type="AlphaFoldDB" id="A0A0D0D3M0"/>
<sequence>MANLNLKAPPNYAGPKFDIIREGLRHRATRIAAWDAQKEAEARAAAEVEKICRLREEEEEFLINEEAKCKQKEVDKKKPRMNTFVPGSSIADVLIQPPSQYALQKLSTFDYVEMWYFSLAGRLDASMYHDRSQVDDTFSISKVDDLLAVRPIASIKASCNVHPNHELTFLDFLSTKKANCWRPTSMPSPNSFSSWRPTHQFSFPLGKRSFSHMPRAFDSTGIGNSKLEEDTISQSSMVAYWTPSPETSKGTTTTMSNPRQVILFFPPSLFISPSCFFPHPPNFCQQPPFVTGNPPPLSTMSPCTIVIIATAPNPSPPQHGAVDDVPPSSLPLT</sequence>
<evidence type="ECO:0000256" key="1">
    <source>
        <dbReference type="SAM" id="MobiDB-lite"/>
    </source>
</evidence>
<dbReference type="InParanoid" id="A0A0D0D3M0"/>
<dbReference type="Proteomes" id="UP000054538">
    <property type="component" value="Unassembled WGS sequence"/>
</dbReference>
<organism evidence="2 3">
    <name type="scientific">Paxillus rubicundulus Ve08.2h10</name>
    <dbReference type="NCBI Taxonomy" id="930991"/>
    <lineage>
        <taxon>Eukaryota</taxon>
        <taxon>Fungi</taxon>
        <taxon>Dikarya</taxon>
        <taxon>Basidiomycota</taxon>
        <taxon>Agaricomycotina</taxon>
        <taxon>Agaricomycetes</taxon>
        <taxon>Agaricomycetidae</taxon>
        <taxon>Boletales</taxon>
        <taxon>Paxilineae</taxon>
        <taxon>Paxillaceae</taxon>
        <taxon>Paxillus</taxon>
    </lineage>
</organism>
<dbReference type="HOGENOM" id="CLU_834456_0_0_1"/>
<evidence type="ECO:0000313" key="2">
    <source>
        <dbReference type="EMBL" id="KIK91077.1"/>
    </source>
</evidence>
<dbReference type="EMBL" id="KN825430">
    <property type="protein sequence ID" value="KIK91077.1"/>
    <property type="molecule type" value="Genomic_DNA"/>
</dbReference>
<protein>
    <submittedName>
        <fullName evidence="2">Uncharacterized protein</fullName>
    </submittedName>
</protein>
<keyword evidence="3" id="KW-1185">Reference proteome</keyword>
<gene>
    <name evidence="2" type="ORF">PAXRUDRAFT_13984</name>
</gene>
<proteinExistence type="predicted"/>
<feature type="region of interest" description="Disordered" evidence="1">
    <location>
        <begin position="314"/>
        <end position="333"/>
    </location>
</feature>
<evidence type="ECO:0000313" key="3">
    <source>
        <dbReference type="Proteomes" id="UP000054538"/>
    </source>
</evidence>
<reference evidence="3" key="2">
    <citation type="submission" date="2015-01" db="EMBL/GenBank/DDBJ databases">
        <title>Evolutionary Origins and Diversification of the Mycorrhizal Mutualists.</title>
        <authorList>
            <consortium name="DOE Joint Genome Institute"/>
            <consortium name="Mycorrhizal Genomics Consortium"/>
            <person name="Kohler A."/>
            <person name="Kuo A."/>
            <person name="Nagy L.G."/>
            <person name="Floudas D."/>
            <person name="Copeland A."/>
            <person name="Barry K.W."/>
            <person name="Cichocki N."/>
            <person name="Veneault-Fourrey C."/>
            <person name="LaButti K."/>
            <person name="Lindquist E.A."/>
            <person name="Lipzen A."/>
            <person name="Lundell T."/>
            <person name="Morin E."/>
            <person name="Murat C."/>
            <person name="Riley R."/>
            <person name="Ohm R."/>
            <person name="Sun H."/>
            <person name="Tunlid A."/>
            <person name="Henrissat B."/>
            <person name="Grigoriev I.V."/>
            <person name="Hibbett D.S."/>
            <person name="Martin F."/>
        </authorList>
    </citation>
    <scope>NUCLEOTIDE SEQUENCE [LARGE SCALE GENOMIC DNA]</scope>
    <source>
        <strain evidence="3">Ve08.2h10</strain>
    </source>
</reference>
<name>A0A0D0D3M0_9AGAM</name>
<dbReference type="OrthoDB" id="2688210at2759"/>
<accession>A0A0D0D3M0</accession>
<reference evidence="2 3" key="1">
    <citation type="submission" date="2014-04" db="EMBL/GenBank/DDBJ databases">
        <authorList>
            <consortium name="DOE Joint Genome Institute"/>
            <person name="Kuo A."/>
            <person name="Kohler A."/>
            <person name="Jargeat P."/>
            <person name="Nagy L.G."/>
            <person name="Floudas D."/>
            <person name="Copeland A."/>
            <person name="Barry K.W."/>
            <person name="Cichocki N."/>
            <person name="Veneault-Fourrey C."/>
            <person name="LaButti K."/>
            <person name="Lindquist E.A."/>
            <person name="Lipzen A."/>
            <person name="Lundell T."/>
            <person name="Morin E."/>
            <person name="Murat C."/>
            <person name="Sun H."/>
            <person name="Tunlid A."/>
            <person name="Henrissat B."/>
            <person name="Grigoriev I.V."/>
            <person name="Hibbett D.S."/>
            <person name="Martin F."/>
            <person name="Nordberg H.P."/>
            <person name="Cantor M.N."/>
            <person name="Hua S.X."/>
        </authorList>
    </citation>
    <scope>NUCLEOTIDE SEQUENCE [LARGE SCALE GENOMIC DNA]</scope>
    <source>
        <strain evidence="2 3">Ve08.2h10</strain>
    </source>
</reference>